<dbReference type="InterPro" id="IPR007867">
    <property type="entry name" value="GMC_OxRtase_C"/>
</dbReference>
<evidence type="ECO:0000256" key="1">
    <source>
        <dbReference type="ARBA" id="ARBA00001974"/>
    </source>
</evidence>
<evidence type="ECO:0000313" key="6">
    <source>
        <dbReference type="EMBL" id="CAD7647456.1"/>
    </source>
</evidence>
<evidence type="ECO:0000256" key="3">
    <source>
        <dbReference type="ARBA" id="ARBA00022630"/>
    </source>
</evidence>
<evidence type="ECO:0000256" key="2">
    <source>
        <dbReference type="ARBA" id="ARBA00010790"/>
    </source>
</evidence>
<keyword evidence="7" id="KW-1185">Reference proteome</keyword>
<dbReference type="PANTHER" id="PTHR11552:SF147">
    <property type="entry name" value="CHOLINE DEHYDROGENASE, MITOCHONDRIAL"/>
    <property type="match status" value="1"/>
</dbReference>
<dbReference type="SUPFAM" id="SSF54373">
    <property type="entry name" value="FAD-linked reductases, C-terminal domain"/>
    <property type="match status" value="1"/>
</dbReference>
<dbReference type="EMBL" id="OC894508">
    <property type="protein sequence ID" value="CAD7647456.1"/>
    <property type="molecule type" value="Genomic_DNA"/>
</dbReference>
<dbReference type="SUPFAM" id="SSF51905">
    <property type="entry name" value="FAD/NAD(P)-binding domain"/>
    <property type="match status" value="1"/>
</dbReference>
<proteinExistence type="inferred from homology"/>
<dbReference type="GO" id="GO:0016614">
    <property type="term" value="F:oxidoreductase activity, acting on CH-OH group of donors"/>
    <property type="evidence" value="ECO:0007669"/>
    <property type="project" value="InterPro"/>
</dbReference>
<evidence type="ECO:0000256" key="4">
    <source>
        <dbReference type="ARBA" id="ARBA00022827"/>
    </source>
</evidence>
<evidence type="ECO:0000313" key="7">
    <source>
        <dbReference type="Proteomes" id="UP000759131"/>
    </source>
</evidence>
<keyword evidence="4" id="KW-0274">FAD</keyword>
<protein>
    <recommendedName>
        <fullName evidence="5">Glucose-methanol-choline oxidoreductase N-terminal domain-containing protein</fullName>
    </recommendedName>
</protein>
<dbReference type="PROSITE" id="PS00624">
    <property type="entry name" value="GMC_OXRED_2"/>
    <property type="match status" value="1"/>
</dbReference>
<dbReference type="InterPro" id="IPR036188">
    <property type="entry name" value="FAD/NAD-bd_sf"/>
</dbReference>
<dbReference type="OrthoDB" id="269227at2759"/>
<dbReference type="Pfam" id="PF00732">
    <property type="entry name" value="GMC_oxred_N"/>
    <property type="match status" value="1"/>
</dbReference>
<comment type="similarity">
    <text evidence="2">Belongs to the GMC oxidoreductase family.</text>
</comment>
<dbReference type="InterPro" id="IPR012132">
    <property type="entry name" value="GMC_OxRdtase"/>
</dbReference>
<organism evidence="6">
    <name type="scientific">Medioppia subpectinata</name>
    <dbReference type="NCBI Taxonomy" id="1979941"/>
    <lineage>
        <taxon>Eukaryota</taxon>
        <taxon>Metazoa</taxon>
        <taxon>Ecdysozoa</taxon>
        <taxon>Arthropoda</taxon>
        <taxon>Chelicerata</taxon>
        <taxon>Arachnida</taxon>
        <taxon>Acari</taxon>
        <taxon>Acariformes</taxon>
        <taxon>Sarcoptiformes</taxon>
        <taxon>Oribatida</taxon>
        <taxon>Brachypylina</taxon>
        <taxon>Oppioidea</taxon>
        <taxon>Oppiidae</taxon>
        <taxon>Medioppia</taxon>
    </lineage>
</organism>
<dbReference type="InterPro" id="IPR000172">
    <property type="entry name" value="GMC_OxRdtase_N"/>
</dbReference>
<comment type="cofactor">
    <cofactor evidence="1">
        <name>FAD</name>
        <dbReference type="ChEBI" id="CHEBI:57692"/>
    </cofactor>
</comment>
<keyword evidence="3" id="KW-0285">Flavoprotein</keyword>
<dbReference type="EMBL" id="CAJPIZ010039933">
    <property type="protein sequence ID" value="CAG2121505.1"/>
    <property type="molecule type" value="Genomic_DNA"/>
</dbReference>
<evidence type="ECO:0000259" key="5">
    <source>
        <dbReference type="PROSITE" id="PS00624"/>
    </source>
</evidence>
<gene>
    <name evidence="6" type="ORF">OSB1V03_LOCUS21451</name>
</gene>
<dbReference type="GO" id="GO:0050660">
    <property type="term" value="F:flavin adenine dinucleotide binding"/>
    <property type="evidence" value="ECO:0007669"/>
    <property type="project" value="InterPro"/>
</dbReference>
<feature type="non-terminal residue" evidence="6">
    <location>
        <position position="1"/>
    </location>
</feature>
<name>A0A7R9LT63_9ACAR</name>
<accession>A0A7R9LT63</accession>
<reference evidence="6" key="1">
    <citation type="submission" date="2020-11" db="EMBL/GenBank/DDBJ databases">
        <authorList>
            <person name="Tran Van P."/>
        </authorList>
    </citation>
    <scope>NUCLEOTIDE SEQUENCE</scope>
</reference>
<feature type="domain" description="Glucose-methanol-choline oxidoreductase N-terminal" evidence="5">
    <location>
        <begin position="25"/>
        <end position="39"/>
    </location>
</feature>
<dbReference type="Gene3D" id="3.30.560.10">
    <property type="entry name" value="Glucose Oxidase, domain 3"/>
    <property type="match status" value="1"/>
</dbReference>
<dbReference type="Pfam" id="PF05199">
    <property type="entry name" value="GMC_oxred_C"/>
    <property type="match status" value="1"/>
</dbReference>
<dbReference type="Gene3D" id="3.50.50.60">
    <property type="entry name" value="FAD/NAD(P)-binding domain"/>
    <property type="match status" value="1"/>
</dbReference>
<dbReference type="Proteomes" id="UP000759131">
    <property type="component" value="Unassembled WGS sequence"/>
</dbReference>
<sequence length="303" mass="33600">IGVEFIVNDISYTVYANREVIVSGGPINSPQLLMLSGLGHKQHLKSFNIPVVLDLPVGDNYQNQPSVGLGFPLKSNYSSFSTNPQLNVEQLSQLYYQQSGMLGQTNNLFLYNSTSTVRNKQWPNIQYSFTLHSNTINVYAILVRFKSVGTIRLQSTSPYVSPIIDPNCLSYHGDAQALLEALTFAFYMFEQSAITQYIEISDLFAPIGCPVCPGKYAYECVEGLQCYLNYNTHTAYHPGGSCRMGAIERPDVVVDPQLKVKGIKNLRVCDSSVFPVLPNANTASASIVVGYKCAQYIIDQYQL</sequence>
<dbReference type="AlphaFoldDB" id="A0A7R9LT63"/>
<feature type="non-terminal residue" evidence="6">
    <location>
        <position position="303"/>
    </location>
</feature>
<dbReference type="PANTHER" id="PTHR11552">
    <property type="entry name" value="GLUCOSE-METHANOL-CHOLINE GMC OXIDOREDUCTASE"/>
    <property type="match status" value="1"/>
</dbReference>